<protein>
    <recommendedName>
        <fullName evidence="3">DUF3078 domain-containing protein</fullName>
    </recommendedName>
</protein>
<evidence type="ECO:0000313" key="2">
    <source>
        <dbReference type="Proteomes" id="UP000004892"/>
    </source>
</evidence>
<accession>H1DJI4</accession>
<keyword evidence="2" id="KW-1185">Reference proteome</keyword>
<dbReference type="Proteomes" id="UP000004892">
    <property type="component" value="Unassembled WGS sequence"/>
</dbReference>
<gene>
    <name evidence="1" type="ORF">HMPREF9449_02056</name>
</gene>
<evidence type="ECO:0000313" key="1">
    <source>
        <dbReference type="EMBL" id="EHP46439.1"/>
    </source>
</evidence>
<dbReference type="GeneID" id="98069615"/>
<dbReference type="InterPro" id="IPR021428">
    <property type="entry name" value="DUF3078"/>
</dbReference>
<dbReference type="HOGENOM" id="CLU_057100_1_1_10"/>
<evidence type="ECO:0008006" key="3">
    <source>
        <dbReference type="Google" id="ProtNLM"/>
    </source>
</evidence>
<proteinExistence type="predicted"/>
<comment type="caution">
    <text evidence="1">The sequence shown here is derived from an EMBL/GenBank/DDBJ whole genome shotgun (WGS) entry which is preliminary data.</text>
</comment>
<reference evidence="1 2" key="1">
    <citation type="submission" date="2012-01" db="EMBL/GenBank/DDBJ databases">
        <title>The Genome Sequence of Odoribacter laneus YIT 12061.</title>
        <authorList>
            <consortium name="The Broad Institute Genome Sequencing Platform"/>
            <person name="Earl A."/>
            <person name="Ward D."/>
            <person name="Feldgarden M."/>
            <person name="Gevers D."/>
            <person name="Morotomi M."/>
            <person name="Young S.K."/>
            <person name="Zeng Q."/>
            <person name="Gargeya S."/>
            <person name="Fitzgerald M."/>
            <person name="Haas B."/>
            <person name="Abouelleil A."/>
            <person name="Alvarado L."/>
            <person name="Arachchi H.M."/>
            <person name="Berlin A."/>
            <person name="Chapman S.B."/>
            <person name="Gearin G."/>
            <person name="Goldberg J."/>
            <person name="Griggs A."/>
            <person name="Gujja S."/>
            <person name="Hansen M."/>
            <person name="Heiman D."/>
            <person name="Howarth C."/>
            <person name="Larimer J."/>
            <person name="Lui A."/>
            <person name="MacDonald P.J.P."/>
            <person name="McCowen C."/>
            <person name="Montmayeur A."/>
            <person name="Murphy C."/>
            <person name="Neiman D."/>
            <person name="Pearson M."/>
            <person name="Priest M."/>
            <person name="Roberts A."/>
            <person name="Saif S."/>
            <person name="Shea T."/>
            <person name="Sisk P."/>
            <person name="Stolte C."/>
            <person name="Sykes S."/>
            <person name="Wortman J."/>
            <person name="Nusbaum C."/>
            <person name="Birren B."/>
        </authorList>
    </citation>
    <scope>NUCLEOTIDE SEQUENCE [LARGE SCALE GENOMIC DNA]</scope>
    <source>
        <strain evidence="1 2">YIT 12061</strain>
    </source>
</reference>
<dbReference type="PATRIC" id="fig|742817.3.peg.2196"/>
<name>H1DJI4_9BACT</name>
<dbReference type="Pfam" id="PF11276">
    <property type="entry name" value="DUF3078"/>
    <property type="match status" value="1"/>
</dbReference>
<sequence>MKPFVTILKVYPLCFVLNLRTFFLLSLISVGLETGFAQPGQNPYWERKGLTAINLSQASLSSWSAGGESALGLDALLTYTADFKKDRHLLNNRLELAYGLNKTDGNGTRKTNDKIYLSSTYGYQLRKNFYLSALLTFQTQFAKGYNYDVSQDIFISKFMAPGYLILGAGVTWTPKAYFTLTFTPAAWRGTFVTNKRLSDAGDFGVKKGKHLFSEFGADLKAEVKYEFLKNMTIYSRLEFYTNYLEQPQNIDIRWDVLLNMKINNWFSTNLTTNLIYDNDVKIVQKDGTAGPRVQFKEILGVGLQFNF</sequence>
<dbReference type="eggNOG" id="COG3137">
    <property type="taxonomic scope" value="Bacteria"/>
</dbReference>
<dbReference type="AlphaFoldDB" id="H1DJI4"/>
<dbReference type="RefSeq" id="WP_009137203.1">
    <property type="nucleotide sequence ID" value="NZ_JH594596.1"/>
</dbReference>
<dbReference type="STRING" id="742817.HMPREF9449_02056"/>
<dbReference type="EMBL" id="ADMC01000025">
    <property type="protein sequence ID" value="EHP46439.1"/>
    <property type="molecule type" value="Genomic_DNA"/>
</dbReference>
<organism evidence="1 2">
    <name type="scientific">Odoribacter laneus YIT 12061</name>
    <dbReference type="NCBI Taxonomy" id="742817"/>
    <lineage>
        <taxon>Bacteria</taxon>
        <taxon>Pseudomonadati</taxon>
        <taxon>Bacteroidota</taxon>
        <taxon>Bacteroidia</taxon>
        <taxon>Bacteroidales</taxon>
        <taxon>Odoribacteraceae</taxon>
        <taxon>Odoribacter</taxon>
    </lineage>
</organism>